<reference evidence="10 11" key="1">
    <citation type="submission" date="2018-11" db="EMBL/GenBank/DDBJ databases">
        <title>Sequencing the genomes of 1000 actinobacteria strains.</title>
        <authorList>
            <person name="Klenk H.-P."/>
        </authorList>
    </citation>
    <scope>NUCLEOTIDE SEQUENCE [LARGE SCALE GENOMIC DNA]</scope>
    <source>
        <strain evidence="10 11">DSM 44254</strain>
    </source>
</reference>
<evidence type="ECO:0000313" key="11">
    <source>
        <dbReference type="Proteomes" id="UP000272400"/>
    </source>
</evidence>
<dbReference type="Pfam" id="PF07730">
    <property type="entry name" value="HisKA_3"/>
    <property type="match status" value="1"/>
</dbReference>
<dbReference type="AlphaFoldDB" id="A0A3N1D8Q5"/>
<evidence type="ECO:0000256" key="3">
    <source>
        <dbReference type="ARBA" id="ARBA00022553"/>
    </source>
</evidence>
<dbReference type="GO" id="GO:0005524">
    <property type="term" value="F:ATP binding"/>
    <property type="evidence" value="ECO:0007669"/>
    <property type="project" value="UniProtKB-KW"/>
</dbReference>
<dbReference type="Gene3D" id="1.20.5.1930">
    <property type="match status" value="1"/>
</dbReference>
<dbReference type="InterPro" id="IPR011712">
    <property type="entry name" value="Sig_transdc_His_kin_sub3_dim/P"/>
</dbReference>
<organism evidence="10 11">
    <name type="scientific">Actinocorallia herbida</name>
    <dbReference type="NCBI Taxonomy" id="58109"/>
    <lineage>
        <taxon>Bacteria</taxon>
        <taxon>Bacillati</taxon>
        <taxon>Actinomycetota</taxon>
        <taxon>Actinomycetes</taxon>
        <taxon>Streptosporangiales</taxon>
        <taxon>Thermomonosporaceae</taxon>
        <taxon>Actinocorallia</taxon>
    </lineage>
</organism>
<dbReference type="Pfam" id="PF02518">
    <property type="entry name" value="HATPase_c"/>
    <property type="match status" value="1"/>
</dbReference>
<comment type="catalytic activity">
    <reaction evidence="1">
        <text>ATP + protein L-histidine = ADP + protein N-phospho-L-histidine.</text>
        <dbReference type="EC" id="2.7.13.3"/>
    </reaction>
</comment>
<evidence type="ECO:0000256" key="7">
    <source>
        <dbReference type="ARBA" id="ARBA00022840"/>
    </source>
</evidence>
<evidence type="ECO:0000256" key="1">
    <source>
        <dbReference type="ARBA" id="ARBA00000085"/>
    </source>
</evidence>
<keyword evidence="6 10" id="KW-0418">Kinase</keyword>
<evidence type="ECO:0000256" key="6">
    <source>
        <dbReference type="ARBA" id="ARBA00022777"/>
    </source>
</evidence>
<keyword evidence="11" id="KW-1185">Reference proteome</keyword>
<dbReference type="InterPro" id="IPR036890">
    <property type="entry name" value="HATPase_C_sf"/>
</dbReference>
<evidence type="ECO:0000256" key="2">
    <source>
        <dbReference type="ARBA" id="ARBA00012438"/>
    </source>
</evidence>
<accession>A0A3N1D8Q5</accession>
<keyword evidence="3" id="KW-0597">Phosphoprotein</keyword>
<evidence type="ECO:0000313" key="10">
    <source>
        <dbReference type="EMBL" id="ROO89468.1"/>
    </source>
</evidence>
<dbReference type="Proteomes" id="UP000272400">
    <property type="component" value="Unassembled WGS sequence"/>
</dbReference>
<evidence type="ECO:0000256" key="8">
    <source>
        <dbReference type="ARBA" id="ARBA00023012"/>
    </source>
</evidence>
<proteinExistence type="predicted"/>
<dbReference type="PANTHER" id="PTHR24421">
    <property type="entry name" value="NITRATE/NITRITE SENSOR PROTEIN NARX-RELATED"/>
    <property type="match status" value="1"/>
</dbReference>
<keyword evidence="7" id="KW-0067">ATP-binding</keyword>
<evidence type="ECO:0000259" key="9">
    <source>
        <dbReference type="SMART" id="SM00387"/>
    </source>
</evidence>
<name>A0A3N1D8Q5_9ACTN</name>
<comment type="caution">
    <text evidence="10">The sequence shown here is derived from an EMBL/GenBank/DDBJ whole genome shotgun (WGS) entry which is preliminary data.</text>
</comment>
<evidence type="ECO:0000256" key="4">
    <source>
        <dbReference type="ARBA" id="ARBA00022679"/>
    </source>
</evidence>
<dbReference type="SUPFAM" id="SSF55874">
    <property type="entry name" value="ATPase domain of HSP90 chaperone/DNA topoisomerase II/histidine kinase"/>
    <property type="match status" value="1"/>
</dbReference>
<dbReference type="GO" id="GO:0000155">
    <property type="term" value="F:phosphorelay sensor kinase activity"/>
    <property type="evidence" value="ECO:0007669"/>
    <property type="project" value="InterPro"/>
</dbReference>
<dbReference type="CDD" id="cd16917">
    <property type="entry name" value="HATPase_UhpB-NarQ-NarX-like"/>
    <property type="match status" value="1"/>
</dbReference>
<dbReference type="RefSeq" id="WP_123668562.1">
    <property type="nucleotide sequence ID" value="NZ_RJKE01000001.1"/>
</dbReference>
<evidence type="ECO:0000256" key="5">
    <source>
        <dbReference type="ARBA" id="ARBA00022741"/>
    </source>
</evidence>
<dbReference type="Gene3D" id="3.30.565.10">
    <property type="entry name" value="Histidine kinase-like ATPase, C-terminal domain"/>
    <property type="match status" value="1"/>
</dbReference>
<keyword evidence="8" id="KW-0902">Two-component regulatory system</keyword>
<keyword evidence="5" id="KW-0547">Nucleotide-binding</keyword>
<gene>
    <name evidence="10" type="ORF">EDD29_7163</name>
</gene>
<dbReference type="PANTHER" id="PTHR24421:SF10">
    <property type="entry name" value="NITRATE_NITRITE SENSOR PROTEIN NARQ"/>
    <property type="match status" value="1"/>
</dbReference>
<dbReference type="OrthoDB" id="227596at2"/>
<dbReference type="GO" id="GO:0016020">
    <property type="term" value="C:membrane"/>
    <property type="evidence" value="ECO:0007669"/>
    <property type="project" value="InterPro"/>
</dbReference>
<sequence length="251" mass="26053">MVGLTALCAFLLGLAAGVTVTRLRASPGDDRAGALQRSRARIVADVQEERRRLRQSLHDDLGPTLASLAMALDTARITLARRPEEVGPLLADLRGRLAGAVGDIRDLVAGLRPPALDDLGLAGAIHGLADGADGVMVRVRITDDLGHLPAAVEVAAYLIVQEALTNVRRHSLAPTATVRLQRGPEAVHLVVSDPGRGLVPGASEGAGIAAMRERAAEVGGVCTIGPRPGGGTAVVARLPLTKLPEDNPRVR</sequence>
<dbReference type="InterPro" id="IPR050482">
    <property type="entry name" value="Sensor_HK_TwoCompSys"/>
</dbReference>
<dbReference type="InterPro" id="IPR003594">
    <property type="entry name" value="HATPase_dom"/>
</dbReference>
<dbReference type="SMART" id="SM00387">
    <property type="entry name" value="HATPase_c"/>
    <property type="match status" value="1"/>
</dbReference>
<keyword evidence="4" id="KW-0808">Transferase</keyword>
<dbReference type="EMBL" id="RJKE01000001">
    <property type="protein sequence ID" value="ROO89468.1"/>
    <property type="molecule type" value="Genomic_DNA"/>
</dbReference>
<dbReference type="EC" id="2.7.13.3" evidence="2"/>
<dbReference type="GO" id="GO:0046983">
    <property type="term" value="F:protein dimerization activity"/>
    <property type="evidence" value="ECO:0007669"/>
    <property type="project" value="InterPro"/>
</dbReference>
<feature type="domain" description="Histidine kinase/HSP90-like ATPase" evidence="9">
    <location>
        <begin position="151"/>
        <end position="242"/>
    </location>
</feature>
<protein>
    <recommendedName>
        <fullName evidence="2">histidine kinase</fullName>
        <ecNumber evidence="2">2.7.13.3</ecNumber>
    </recommendedName>
</protein>